<evidence type="ECO:0000256" key="10">
    <source>
        <dbReference type="SAM" id="Coils"/>
    </source>
</evidence>
<dbReference type="GO" id="GO:0003684">
    <property type="term" value="F:damaged DNA binding"/>
    <property type="evidence" value="ECO:0007669"/>
    <property type="project" value="InterPro"/>
</dbReference>
<dbReference type="CDD" id="cd17991">
    <property type="entry name" value="DEXHc_TRCF"/>
    <property type="match status" value="1"/>
</dbReference>
<keyword evidence="4 9" id="KW-0378">Hydrolase</keyword>
<dbReference type="Pfam" id="PF17757">
    <property type="entry name" value="UvrB_inter"/>
    <property type="match status" value="1"/>
</dbReference>
<dbReference type="Gene3D" id="3.90.1150.50">
    <property type="entry name" value="Transcription-repair-coupling factor, D7 domain"/>
    <property type="match status" value="1"/>
</dbReference>
<dbReference type="Pfam" id="PF00270">
    <property type="entry name" value="DEAD"/>
    <property type="match status" value="1"/>
</dbReference>
<evidence type="ECO:0000256" key="1">
    <source>
        <dbReference type="ARBA" id="ARBA00022490"/>
    </source>
</evidence>
<dbReference type="Pfam" id="PF02559">
    <property type="entry name" value="CarD_TRCF_RID"/>
    <property type="match status" value="1"/>
</dbReference>
<accession>A0A553IGS6</accession>
<dbReference type="SUPFAM" id="SSF52540">
    <property type="entry name" value="P-loop containing nucleoside triphosphate hydrolases"/>
    <property type="match status" value="2"/>
</dbReference>
<dbReference type="PANTHER" id="PTHR47964:SF1">
    <property type="entry name" value="ATP-DEPENDENT DNA HELICASE HOMOLOG RECG, CHLOROPLASTIC"/>
    <property type="match status" value="1"/>
</dbReference>
<keyword evidence="8 9" id="KW-0234">DNA repair</keyword>
<dbReference type="InterPro" id="IPR047112">
    <property type="entry name" value="RecG/Mfd"/>
</dbReference>
<evidence type="ECO:0000256" key="4">
    <source>
        <dbReference type="ARBA" id="ARBA00022801"/>
    </source>
</evidence>
<dbReference type="SUPFAM" id="SSF143517">
    <property type="entry name" value="TRCF domain-like"/>
    <property type="match status" value="1"/>
</dbReference>
<feature type="coiled-coil region" evidence="10">
    <location>
        <begin position="541"/>
        <end position="568"/>
    </location>
</feature>
<dbReference type="InterPro" id="IPR014001">
    <property type="entry name" value="Helicase_ATP-bd"/>
</dbReference>
<dbReference type="GO" id="GO:0016787">
    <property type="term" value="F:hydrolase activity"/>
    <property type="evidence" value="ECO:0007669"/>
    <property type="project" value="UniProtKB-KW"/>
</dbReference>
<dbReference type="InterPro" id="IPR041471">
    <property type="entry name" value="UvrB_inter"/>
</dbReference>
<dbReference type="GO" id="GO:0006355">
    <property type="term" value="P:regulation of DNA-templated transcription"/>
    <property type="evidence" value="ECO:0007669"/>
    <property type="project" value="UniProtKB-UniRule"/>
</dbReference>
<comment type="similarity">
    <text evidence="9">In the N-terminal section; belongs to the UvrB family.</text>
</comment>
<keyword evidence="2 9" id="KW-0547">Nucleotide-binding</keyword>
<dbReference type="InterPro" id="IPR037235">
    <property type="entry name" value="TRCF-like_C_D7"/>
</dbReference>
<keyword evidence="3 9" id="KW-0227">DNA damage</keyword>
<name>A0A553IGS6_ACHLA</name>
<feature type="domain" description="Helicase C-terminal" evidence="12">
    <location>
        <begin position="791"/>
        <end position="945"/>
    </location>
</feature>
<dbReference type="SMART" id="SM00487">
    <property type="entry name" value="DEXDc"/>
    <property type="match status" value="1"/>
</dbReference>
<keyword evidence="5" id="KW-0347">Helicase</keyword>
<comment type="subcellular location">
    <subcellularLocation>
        <location evidence="9">Cytoplasm</location>
    </subcellularLocation>
</comment>
<keyword evidence="10" id="KW-0175">Coiled coil</keyword>
<evidence type="ECO:0000259" key="12">
    <source>
        <dbReference type="PROSITE" id="PS51194"/>
    </source>
</evidence>
<dbReference type="SUPFAM" id="SSF141259">
    <property type="entry name" value="CarD-like"/>
    <property type="match status" value="1"/>
</dbReference>
<evidence type="ECO:0000256" key="2">
    <source>
        <dbReference type="ARBA" id="ARBA00022741"/>
    </source>
</evidence>
<comment type="function">
    <text evidence="9">Couples transcription and DNA repair by recognizing RNA polymerase (RNAP) stalled at DNA lesions. Mediates ATP-dependent release of RNAP and its truncated transcript from the DNA, and recruitment of nucleotide excision repair machinery to the damaged site.</text>
</comment>
<dbReference type="GO" id="GO:0000716">
    <property type="term" value="P:transcription-coupled nucleotide-excision repair, DNA damage recognition"/>
    <property type="evidence" value="ECO:0007669"/>
    <property type="project" value="UniProtKB-UniRule"/>
</dbReference>
<dbReference type="GO" id="GO:0003678">
    <property type="term" value="F:DNA helicase activity"/>
    <property type="evidence" value="ECO:0007669"/>
    <property type="project" value="TreeGrafter"/>
</dbReference>
<dbReference type="SMART" id="SM01058">
    <property type="entry name" value="CarD_TRCF"/>
    <property type="match status" value="1"/>
</dbReference>
<comment type="caution">
    <text evidence="13">The sequence shown here is derived from an EMBL/GenBank/DDBJ whole genome shotgun (WGS) entry which is preliminary data.</text>
</comment>
<organism evidence="13 14">
    <name type="scientific">Acholeplasma laidlawii</name>
    <dbReference type="NCBI Taxonomy" id="2148"/>
    <lineage>
        <taxon>Bacteria</taxon>
        <taxon>Bacillati</taxon>
        <taxon>Mycoplasmatota</taxon>
        <taxon>Mollicutes</taxon>
        <taxon>Acholeplasmatales</taxon>
        <taxon>Acholeplasmataceae</taxon>
        <taxon>Acholeplasma</taxon>
    </lineage>
</organism>
<dbReference type="PANTHER" id="PTHR47964">
    <property type="entry name" value="ATP-DEPENDENT DNA HELICASE HOMOLOG RECG, CHLOROPLASTIC"/>
    <property type="match status" value="1"/>
</dbReference>
<dbReference type="InterPro" id="IPR004576">
    <property type="entry name" value="Mfd"/>
</dbReference>
<dbReference type="PROSITE" id="PS51192">
    <property type="entry name" value="HELICASE_ATP_BIND_1"/>
    <property type="match status" value="1"/>
</dbReference>
<dbReference type="Proteomes" id="UP000315938">
    <property type="component" value="Unassembled WGS sequence"/>
</dbReference>
<dbReference type="InterPro" id="IPR001650">
    <property type="entry name" value="Helicase_C-like"/>
</dbReference>
<dbReference type="PROSITE" id="PS51194">
    <property type="entry name" value="HELICASE_CTER"/>
    <property type="match status" value="1"/>
</dbReference>
<dbReference type="HAMAP" id="MF_00969">
    <property type="entry name" value="TRCF"/>
    <property type="match status" value="1"/>
</dbReference>
<keyword evidence="1 9" id="KW-0963">Cytoplasm</keyword>
<dbReference type="SMART" id="SM00982">
    <property type="entry name" value="TRCF"/>
    <property type="match status" value="1"/>
</dbReference>
<feature type="domain" description="Helicase ATP-binding" evidence="11">
    <location>
        <begin position="609"/>
        <end position="770"/>
    </location>
</feature>
<dbReference type="EC" id="3.6.4.-" evidence="9"/>
<dbReference type="AlphaFoldDB" id="A0A553IGS6"/>
<dbReference type="GO" id="GO:0005737">
    <property type="term" value="C:cytoplasm"/>
    <property type="evidence" value="ECO:0007669"/>
    <property type="project" value="UniProtKB-SubCell"/>
</dbReference>
<evidence type="ECO:0000256" key="9">
    <source>
        <dbReference type="HAMAP-Rule" id="MF_00969"/>
    </source>
</evidence>
<dbReference type="InterPro" id="IPR011545">
    <property type="entry name" value="DEAD/DEAH_box_helicase_dom"/>
</dbReference>
<dbReference type="OMA" id="WAPPCRE"/>
<dbReference type="EMBL" id="VKID01000002">
    <property type="protein sequence ID" value="TRX99406.1"/>
    <property type="molecule type" value="Genomic_DNA"/>
</dbReference>
<dbReference type="SMART" id="SM00490">
    <property type="entry name" value="HELICc"/>
    <property type="match status" value="1"/>
</dbReference>
<dbReference type="NCBIfam" id="TIGR00580">
    <property type="entry name" value="mfd"/>
    <property type="match status" value="1"/>
</dbReference>
<evidence type="ECO:0000313" key="14">
    <source>
        <dbReference type="Proteomes" id="UP000315938"/>
    </source>
</evidence>
<evidence type="ECO:0000256" key="6">
    <source>
        <dbReference type="ARBA" id="ARBA00022840"/>
    </source>
</evidence>
<keyword evidence="7 9" id="KW-0238">DNA-binding</keyword>
<dbReference type="InterPro" id="IPR027417">
    <property type="entry name" value="P-loop_NTPase"/>
</dbReference>
<dbReference type="InterPro" id="IPR005118">
    <property type="entry name" value="TRCF_C"/>
</dbReference>
<dbReference type="Gene3D" id="3.40.50.11180">
    <property type="match status" value="1"/>
</dbReference>
<dbReference type="Gene3D" id="3.40.50.300">
    <property type="entry name" value="P-loop containing nucleotide triphosphate hydrolases"/>
    <property type="match status" value="2"/>
</dbReference>
<dbReference type="InterPro" id="IPR036101">
    <property type="entry name" value="CarD-like/TRCF_RID_sf"/>
</dbReference>
<reference evidence="13 14" key="1">
    <citation type="submission" date="2019-07" db="EMBL/GenBank/DDBJ databases">
        <title>Genome sequence of Acholeplasma laidlawii strain with increased resistance to erythromycin.</title>
        <authorList>
            <person name="Medvedeva E.S."/>
            <person name="Baranova N.B."/>
            <person name="Siniagina M.N."/>
            <person name="Mouzykantov A."/>
            <person name="Chernova O.A."/>
            <person name="Chernov V.M."/>
        </authorList>
    </citation>
    <scope>NUCLEOTIDE SEQUENCE [LARGE SCALE GENOMIC DNA]</scope>
    <source>
        <strain evidence="13 14">PG8REry</strain>
    </source>
</reference>
<sequence length="1143" mass="132313">MTKNLLNSIYKDAAILNARTGDFKGVSHSYLQTMLSLRYDISNKNIFVVLPNLYEAQKYYDTLSSIIDESKVLFYPMDQTLTSMMALGSPEFKNERLFTLRKLLQADDKYIIITTQEGILHRQLKPEDYERSVKKISVNQDYDLTDLTKKLIYDGYQFNYTVERPGEFSIRGSILDIYTHDYKDPYRLDFFGDTLESIKTFDVQTQKSMNHITSIDIAPLNELFYTDELKEQALEKISKYFSGFKLSEKEDKKLETDLMHIEERKRMDSLSMYIEFFNDEVTTILDFSNPYDLILVDSYKMELNEETTYQDLLTYSHTMQGEAFIGLNFKVKLKELLKKNHLSFQIYSVSDKPSTDLGVLDVDPFVGHLEQLILFINEYNGFNILISTKTMVSFERIKEHLTNHKISYSVNQFKDAMVVLVEEDLPGSFIDLNHKFIILTEDTILDTKKKAKVRYRSVINQAVKIRDISELQNGDYVVHYDFGIGQYIGLKTMTLSGDKRDYLHIVYDKDEALYVPTDQIDLVLKYKSYDQVKPKLSKLNAKQWSKTKAQVKQKIKDLSDRLLNLYAKRHQAEGYQFSPRTDMLTSFEKDFNYDETIDQQKAIDAVFEDMESSKPMDRLIAGDVGYGKTEVALRAAFKAVVDAKQVAYLVPTTVLARQHYLTFKDRFEKYGGSVALLSRYVSKREQKEVLEKIAKGYIDVVIGTHRLLSDDIVFKDLGLFIIDEEQRFGVQHKEKIKEIKVNVDTLTLSATPIPRTLQMAMYGLKDLSMIDTPPLNRYPVQTYVVERQPALIKEAIDRELSRGGQVFYLFNNTERMEAQVLKLQQLVPNARITYAHGKMTKNRIEDTLSRFVEKEFDILVSTTIIETGVDIPNTNTLIIHDADHLGLAQLYQLRGRVGRSDRIAYAYLMFDGYKDVNDEAKKRLSVIEDFTDLGSGFKIALRDLGIRGAGDILGEEQSGFIDSVGMDLYMKLLDEVMTGKAYESPKTDTVDQVFSKRHIPPTYINHDPVRIEIHKRIASLNKMQDLEDLKQELLDRFGPIDIDLMTYMYEKLYKKLGHQVGIEKTVHEKDFVKMVISLEKSELIDGMRLLYVASKSKMNIRLGQSRGHVEINMSTKHETKHWLYLACELLEMYIDSKEITINE</sequence>
<evidence type="ECO:0000256" key="7">
    <source>
        <dbReference type="ARBA" id="ARBA00023125"/>
    </source>
</evidence>
<evidence type="ECO:0000259" key="11">
    <source>
        <dbReference type="PROSITE" id="PS51192"/>
    </source>
</evidence>
<evidence type="ECO:0000256" key="5">
    <source>
        <dbReference type="ARBA" id="ARBA00022806"/>
    </source>
</evidence>
<evidence type="ECO:0000256" key="8">
    <source>
        <dbReference type="ARBA" id="ARBA00023204"/>
    </source>
</evidence>
<evidence type="ECO:0000256" key="3">
    <source>
        <dbReference type="ARBA" id="ARBA00022763"/>
    </source>
</evidence>
<dbReference type="Pfam" id="PF00271">
    <property type="entry name" value="Helicase_C"/>
    <property type="match status" value="1"/>
</dbReference>
<keyword evidence="6 9" id="KW-0067">ATP-binding</keyword>
<dbReference type="GO" id="GO:0005524">
    <property type="term" value="F:ATP binding"/>
    <property type="evidence" value="ECO:0007669"/>
    <property type="project" value="UniProtKB-UniRule"/>
</dbReference>
<dbReference type="InterPro" id="IPR003711">
    <property type="entry name" value="CarD-like/TRCF_RID"/>
</dbReference>
<dbReference type="Pfam" id="PF03461">
    <property type="entry name" value="TRCF"/>
    <property type="match status" value="1"/>
</dbReference>
<dbReference type="GeneID" id="41338224"/>
<protein>
    <recommendedName>
        <fullName evidence="9">Transcription-repair-coupling factor</fullName>
        <shortName evidence="9">TRCF</shortName>
        <ecNumber evidence="9">3.6.4.-</ecNumber>
    </recommendedName>
</protein>
<dbReference type="Gene3D" id="2.40.10.170">
    <property type="match status" value="1"/>
</dbReference>
<evidence type="ECO:0000313" key="13">
    <source>
        <dbReference type="EMBL" id="TRX99406.1"/>
    </source>
</evidence>
<comment type="similarity">
    <text evidence="9">In the C-terminal section; belongs to the helicase family. RecG subfamily.</text>
</comment>
<dbReference type="Gene3D" id="3.30.2060.10">
    <property type="entry name" value="Penicillin-binding protein 1b domain"/>
    <property type="match status" value="1"/>
</dbReference>
<dbReference type="RefSeq" id="WP_012241994.1">
    <property type="nucleotide sequence ID" value="NZ_JACAOF010000015.1"/>
</dbReference>
<proteinExistence type="inferred from homology"/>
<gene>
    <name evidence="9 13" type="primary">mfd</name>
    <name evidence="13" type="ORF">FNV44_06805</name>
</gene>